<dbReference type="AlphaFoldDB" id="F0JIU4"/>
<keyword evidence="4" id="KW-1185">Reference proteome</keyword>
<evidence type="ECO:0000313" key="4">
    <source>
        <dbReference type="Proteomes" id="UP000007845"/>
    </source>
</evidence>
<dbReference type="InterPro" id="IPR037185">
    <property type="entry name" value="EmrE-like"/>
</dbReference>
<dbReference type="RefSeq" id="WP_014323269.1">
    <property type="nucleotide sequence ID" value="NC_016803.1"/>
</dbReference>
<feature type="transmembrane region" description="Helical" evidence="1">
    <location>
        <begin position="172"/>
        <end position="190"/>
    </location>
</feature>
<dbReference type="GO" id="GO:0016020">
    <property type="term" value="C:membrane"/>
    <property type="evidence" value="ECO:0007669"/>
    <property type="project" value="InterPro"/>
</dbReference>
<dbReference type="SUPFAM" id="SSF103481">
    <property type="entry name" value="Multidrug resistance efflux transporter EmrE"/>
    <property type="match status" value="2"/>
</dbReference>
<feature type="transmembrane region" description="Helical" evidence="1">
    <location>
        <begin position="138"/>
        <end position="160"/>
    </location>
</feature>
<dbReference type="KEGG" id="ddn:DND132_2640"/>
<feature type="transmembrane region" description="Helical" evidence="1">
    <location>
        <begin position="227"/>
        <end position="247"/>
    </location>
</feature>
<dbReference type="HOGENOM" id="CLU_033863_17_2_7"/>
<feature type="transmembrane region" description="Helical" evidence="1">
    <location>
        <begin position="115"/>
        <end position="132"/>
    </location>
</feature>
<evidence type="ECO:0000259" key="2">
    <source>
        <dbReference type="Pfam" id="PF00892"/>
    </source>
</evidence>
<dbReference type="OrthoDB" id="9814731at2"/>
<feature type="transmembrane region" description="Helical" evidence="1">
    <location>
        <begin position="196"/>
        <end position="215"/>
    </location>
</feature>
<name>F0JIU4_9BACT</name>
<dbReference type="STRING" id="641491.DND132_2640"/>
<dbReference type="InterPro" id="IPR000620">
    <property type="entry name" value="EamA_dom"/>
</dbReference>
<dbReference type="PANTHER" id="PTHR22911:SF79">
    <property type="entry name" value="MOBA-LIKE NTP TRANSFERASE DOMAIN-CONTAINING PROTEIN"/>
    <property type="match status" value="1"/>
</dbReference>
<protein>
    <recommendedName>
        <fullName evidence="2">EamA domain-containing protein</fullName>
    </recommendedName>
</protein>
<sequence length="280" mass="29444" precursor="true">MTDKTRAILLMAATALIWSSGGLAIKLVQWHPMAITGVRSGLAAATLAVLFRGRLTFRFSAVQWGAALGYAGLLITNVAATKLTTSANAILLAYTAPVYVALFAPWLLGEKTRRSDWVFIAVTVGGMALFFMDRLSPTGLWGNLLAVGTGLSYAAFTLCMRAQKDASPVESVILGHGLTALAGLPFLFGAPPSPGGWLGLLYLGVIQQGVSLALYTWAIKRLGALEAILIMMLEPILNPVFVAVGYGELPGPWAVAGGVLVIGAVTLRGALAALRQPRRP</sequence>
<keyword evidence="1" id="KW-1133">Transmembrane helix</keyword>
<dbReference type="Proteomes" id="UP000007845">
    <property type="component" value="Chromosome"/>
</dbReference>
<feature type="domain" description="EamA" evidence="2">
    <location>
        <begin position="140"/>
        <end position="267"/>
    </location>
</feature>
<dbReference type="eggNOG" id="COG0697">
    <property type="taxonomic scope" value="Bacteria"/>
</dbReference>
<evidence type="ECO:0000313" key="3">
    <source>
        <dbReference type="EMBL" id="EGB15843.1"/>
    </source>
</evidence>
<dbReference type="EMBL" id="CP003220">
    <property type="protein sequence ID" value="EGB15843.1"/>
    <property type="molecule type" value="Genomic_DNA"/>
</dbReference>
<keyword evidence="1" id="KW-0472">Membrane</keyword>
<feature type="domain" description="EamA" evidence="2">
    <location>
        <begin position="6"/>
        <end position="131"/>
    </location>
</feature>
<keyword evidence="1" id="KW-0812">Transmembrane</keyword>
<reference evidence="3 4" key="1">
    <citation type="journal article" date="2011" name="J. Bacteriol.">
        <title>Genome sequence of the mercury-methylating strain Desulfovibrio desulfuricans ND132.</title>
        <authorList>
            <person name="Brown S.D."/>
            <person name="Gilmour C.C."/>
            <person name="Kucken A.M."/>
            <person name="Wall J.D."/>
            <person name="Elias D.A."/>
            <person name="Brandt C.C."/>
            <person name="Podar M."/>
            <person name="Chertkov O."/>
            <person name="Held B."/>
            <person name="Bruce D.C."/>
            <person name="Detter J.C."/>
            <person name="Tapia R."/>
            <person name="Han C.S."/>
            <person name="Goodwin L.A."/>
            <person name="Cheng J.F."/>
            <person name="Pitluck S."/>
            <person name="Woyke T."/>
            <person name="Mikhailova N."/>
            <person name="Ivanova N.N."/>
            <person name="Han J."/>
            <person name="Lucas S."/>
            <person name="Lapidus A.L."/>
            <person name="Land M.L."/>
            <person name="Hauser L.J."/>
            <person name="Palumbo A.V."/>
        </authorList>
    </citation>
    <scope>NUCLEOTIDE SEQUENCE [LARGE SCALE GENOMIC DNA]</scope>
    <source>
        <strain evidence="3 4">ND132</strain>
    </source>
</reference>
<evidence type="ECO:0000256" key="1">
    <source>
        <dbReference type="SAM" id="Phobius"/>
    </source>
</evidence>
<feature type="transmembrane region" description="Helical" evidence="1">
    <location>
        <begin position="64"/>
        <end position="83"/>
    </location>
</feature>
<dbReference type="PANTHER" id="PTHR22911">
    <property type="entry name" value="ACYL-MALONYL CONDENSING ENZYME-RELATED"/>
    <property type="match status" value="1"/>
</dbReference>
<dbReference type="Pfam" id="PF00892">
    <property type="entry name" value="EamA"/>
    <property type="match status" value="2"/>
</dbReference>
<organism evidence="3 4">
    <name type="scientific">Pseudodesulfovibrio mercurii</name>
    <dbReference type="NCBI Taxonomy" id="641491"/>
    <lineage>
        <taxon>Bacteria</taxon>
        <taxon>Pseudomonadati</taxon>
        <taxon>Thermodesulfobacteriota</taxon>
        <taxon>Desulfovibrionia</taxon>
        <taxon>Desulfovibrionales</taxon>
        <taxon>Desulfovibrionaceae</taxon>
    </lineage>
</organism>
<gene>
    <name evidence="3" type="ORF">DND132_2640</name>
</gene>
<feature type="transmembrane region" description="Helical" evidence="1">
    <location>
        <begin position="89"/>
        <end position="108"/>
    </location>
</feature>
<feature type="transmembrane region" description="Helical" evidence="1">
    <location>
        <begin position="253"/>
        <end position="274"/>
    </location>
</feature>
<feature type="transmembrane region" description="Helical" evidence="1">
    <location>
        <begin position="34"/>
        <end position="52"/>
    </location>
</feature>
<proteinExistence type="predicted"/>
<accession>F0JIU4</accession>